<dbReference type="GO" id="GO:0003677">
    <property type="term" value="F:DNA binding"/>
    <property type="evidence" value="ECO:0007669"/>
    <property type="project" value="UniProtKB-KW"/>
</dbReference>
<protein>
    <recommendedName>
        <fullName evidence="4">Probable cell division protein WhiA</fullName>
    </recommendedName>
</protein>
<dbReference type="EMBL" id="JBEPLZ010000003">
    <property type="protein sequence ID" value="MET3569548.1"/>
    <property type="molecule type" value="Genomic_DNA"/>
</dbReference>
<comment type="caution">
    <text evidence="8">The sequence shown here is derived from an EMBL/GenBank/DDBJ whole genome shotgun (WGS) entry which is preliminary data.</text>
</comment>
<feature type="domain" description="WhiA LAGLIDADG-like" evidence="7">
    <location>
        <begin position="143"/>
        <end position="234"/>
    </location>
</feature>
<dbReference type="InterPro" id="IPR023054">
    <property type="entry name" value="Sporulation_regulator_WhiA_C"/>
</dbReference>
<proteinExistence type="inferred from homology"/>
<dbReference type="Pfam" id="PF10298">
    <property type="entry name" value="WhiA_N"/>
    <property type="match status" value="1"/>
</dbReference>
<reference evidence="8 9" key="1">
    <citation type="submission" date="2024-06" db="EMBL/GenBank/DDBJ databases">
        <title>Genomic Encyclopedia of Type Strains, Phase IV (KMG-IV): sequencing the most valuable type-strain genomes for metagenomic binning, comparative biology and taxonomic classification.</title>
        <authorList>
            <person name="Goeker M."/>
        </authorList>
    </citation>
    <scope>NUCLEOTIDE SEQUENCE [LARGE SCALE GENOMIC DNA]</scope>
    <source>
        <strain evidence="8 9">DSM 19261</strain>
    </source>
</reference>
<dbReference type="InterPro" id="IPR018478">
    <property type="entry name" value="Sporu_reg_WhiA_N_dom"/>
</dbReference>
<dbReference type="InterPro" id="IPR003802">
    <property type="entry name" value="Sporulation_regulator_WhiA"/>
</dbReference>
<keyword evidence="9" id="KW-1185">Reference proteome</keyword>
<evidence type="ECO:0000256" key="1">
    <source>
        <dbReference type="ARBA" id="ARBA00022618"/>
    </source>
</evidence>
<comment type="similarity">
    <text evidence="4">Belongs to the WhiA family.</text>
</comment>
<dbReference type="NCBIfam" id="TIGR00647">
    <property type="entry name" value="DNA_bind_WhiA"/>
    <property type="match status" value="1"/>
</dbReference>
<feature type="domain" description="Sporulation transcription regulator WhiA N-terminal" evidence="6">
    <location>
        <begin position="30"/>
        <end position="117"/>
    </location>
</feature>
<dbReference type="Proteomes" id="UP001549200">
    <property type="component" value="Unassembled WGS sequence"/>
</dbReference>
<gene>
    <name evidence="4" type="primary">whiA</name>
    <name evidence="8" type="ORF">ABID13_001171</name>
</gene>
<evidence type="ECO:0000313" key="9">
    <source>
        <dbReference type="Proteomes" id="UP001549200"/>
    </source>
</evidence>
<evidence type="ECO:0000313" key="8">
    <source>
        <dbReference type="EMBL" id="MET3569548.1"/>
    </source>
</evidence>
<dbReference type="PANTHER" id="PTHR37307">
    <property type="entry name" value="CELL DIVISION PROTEIN WHIA-RELATED"/>
    <property type="match status" value="1"/>
</dbReference>
<comment type="function">
    <text evidence="4">Involved in cell division and chromosome segregation.</text>
</comment>
<dbReference type="Pfam" id="PF14527">
    <property type="entry name" value="LAGLIDADG_WhiA"/>
    <property type="match status" value="1"/>
</dbReference>
<dbReference type="InterPro" id="IPR039518">
    <property type="entry name" value="WhiA_LAGLIDADG_dom"/>
</dbReference>
<dbReference type="SUPFAM" id="SSF55608">
    <property type="entry name" value="Homing endonucleases"/>
    <property type="match status" value="1"/>
</dbReference>
<evidence type="ECO:0000256" key="4">
    <source>
        <dbReference type="HAMAP-Rule" id="MF_01420"/>
    </source>
</evidence>
<feature type="domain" description="Sporulation regulator WhiA C-terminal" evidence="5">
    <location>
        <begin position="237"/>
        <end position="320"/>
    </location>
</feature>
<evidence type="ECO:0000259" key="5">
    <source>
        <dbReference type="Pfam" id="PF02650"/>
    </source>
</evidence>
<organism evidence="8 9">
    <name type="scientific">Enterocloster citroniae</name>
    <dbReference type="NCBI Taxonomy" id="358743"/>
    <lineage>
        <taxon>Bacteria</taxon>
        <taxon>Bacillati</taxon>
        <taxon>Bacillota</taxon>
        <taxon>Clostridia</taxon>
        <taxon>Lachnospirales</taxon>
        <taxon>Lachnospiraceae</taxon>
        <taxon>Enterocloster</taxon>
    </lineage>
</organism>
<accession>A0ABV2FU47</accession>
<dbReference type="PANTHER" id="PTHR37307:SF1">
    <property type="entry name" value="CELL DIVISION PROTEIN WHIA-RELATED"/>
    <property type="match status" value="1"/>
</dbReference>
<evidence type="ECO:0000256" key="3">
    <source>
        <dbReference type="ARBA" id="ARBA00023306"/>
    </source>
</evidence>
<dbReference type="InterPro" id="IPR027434">
    <property type="entry name" value="Homing_endonucl"/>
</dbReference>
<evidence type="ECO:0000259" key="6">
    <source>
        <dbReference type="Pfam" id="PF10298"/>
    </source>
</evidence>
<keyword evidence="2 4" id="KW-0238">DNA-binding</keyword>
<dbReference type="Pfam" id="PF02650">
    <property type="entry name" value="HTH_WhiA"/>
    <property type="match status" value="1"/>
</dbReference>
<dbReference type="Gene3D" id="3.10.28.10">
    <property type="entry name" value="Homing endonucleases"/>
    <property type="match status" value="1"/>
</dbReference>
<name>A0ABV2FU47_9FIRM</name>
<evidence type="ECO:0000256" key="2">
    <source>
        <dbReference type="ARBA" id="ARBA00023125"/>
    </source>
</evidence>
<dbReference type="HAMAP" id="MF_01420">
    <property type="entry name" value="HTH_type_WhiA"/>
    <property type="match status" value="1"/>
</dbReference>
<evidence type="ECO:0000259" key="7">
    <source>
        <dbReference type="Pfam" id="PF14527"/>
    </source>
</evidence>
<keyword evidence="1 4" id="KW-0132">Cell division</keyword>
<keyword evidence="3 4" id="KW-0131">Cell cycle</keyword>
<sequence>MTKTIKGSSDRMSFSSRVKDELSRQVPAARHCQIAETAAILSLCGRVKISASDHFTIEIHTENVAVARKYFTLLKKTFNISTDVSIRRGGNLSRNRTYIVAVREHDDALKVLQAAKLIDDQGEIRENLSLVRNVVVQNACCRRAFIRGAFLASGSISDPEKFYHFEITCSSMAKAEQLKGIIAAFDMEPKIVLRKKYYVVYIKEGNQIVDILNVMEAPVSLMEFENIRILREMRGNVNRQVNCETANINKTVSAAVKQMEDIRYIQDTIGLEGLPEGLQDMARIRLERPEATLKELGEALEPPVGKSGVNHRLRKLSQIADDMRQQLPGK</sequence>